<keyword evidence="2" id="KW-0732">Signal</keyword>
<dbReference type="RefSeq" id="WP_160735076.1">
    <property type="nucleotide sequence ID" value="NZ_WTYT01000001.1"/>
</dbReference>
<feature type="chain" id="PRO_5026327885" evidence="2">
    <location>
        <begin position="26"/>
        <end position="114"/>
    </location>
</feature>
<proteinExistence type="predicted"/>
<dbReference type="EMBL" id="WTYT01000001">
    <property type="protein sequence ID" value="MXO64672.1"/>
    <property type="molecule type" value="Genomic_DNA"/>
</dbReference>
<evidence type="ECO:0000313" key="3">
    <source>
        <dbReference type="EMBL" id="MXO64672.1"/>
    </source>
</evidence>
<evidence type="ECO:0000256" key="2">
    <source>
        <dbReference type="SAM" id="SignalP"/>
    </source>
</evidence>
<accession>A0A6I4T2Y5</accession>
<feature type="compositionally biased region" description="Basic and acidic residues" evidence="1">
    <location>
        <begin position="36"/>
        <end position="47"/>
    </location>
</feature>
<dbReference type="AlphaFoldDB" id="A0A6I4T2Y5"/>
<reference evidence="3 4" key="1">
    <citation type="submission" date="2019-12" db="EMBL/GenBank/DDBJ databases">
        <title>Genomic-based taxomic classification of the family Erythrobacteraceae.</title>
        <authorList>
            <person name="Xu L."/>
        </authorList>
    </citation>
    <scope>NUCLEOTIDE SEQUENCE [LARGE SCALE GENOMIC DNA]</scope>
    <source>
        <strain evidence="3 4">LMG 29518</strain>
    </source>
</reference>
<organism evidence="3 4">
    <name type="scientific">Altericroceibacterium endophyticum</name>
    <dbReference type="NCBI Taxonomy" id="1808508"/>
    <lineage>
        <taxon>Bacteria</taxon>
        <taxon>Pseudomonadati</taxon>
        <taxon>Pseudomonadota</taxon>
        <taxon>Alphaproteobacteria</taxon>
        <taxon>Sphingomonadales</taxon>
        <taxon>Erythrobacteraceae</taxon>
        <taxon>Altericroceibacterium</taxon>
    </lineage>
</organism>
<keyword evidence="4" id="KW-1185">Reference proteome</keyword>
<dbReference type="Proteomes" id="UP000438476">
    <property type="component" value="Unassembled WGS sequence"/>
</dbReference>
<comment type="caution">
    <text evidence="3">The sequence shown here is derived from an EMBL/GenBank/DDBJ whole genome shotgun (WGS) entry which is preliminary data.</text>
</comment>
<feature type="compositionally biased region" description="Basic and acidic residues" evidence="1">
    <location>
        <begin position="59"/>
        <end position="72"/>
    </location>
</feature>
<feature type="region of interest" description="Disordered" evidence="1">
    <location>
        <begin position="30"/>
        <end position="114"/>
    </location>
</feature>
<name>A0A6I4T2Y5_9SPHN</name>
<feature type="compositionally biased region" description="Basic and acidic residues" evidence="1">
    <location>
        <begin position="102"/>
        <end position="114"/>
    </location>
</feature>
<evidence type="ECO:0000313" key="4">
    <source>
        <dbReference type="Proteomes" id="UP000438476"/>
    </source>
</evidence>
<protein>
    <submittedName>
        <fullName evidence="3">Uncharacterized protein</fullName>
    </submittedName>
</protein>
<sequence length="114" mass="12325">MTLKFVKMSAVILVAALLSPVQAFAVEKNANNNTEKVNKNKTEREGANDLGDGANIRISKKDANVESEKDGRGSYTTRRRVVVLKGAHEGGDLDGNSANKDQNIKKEGDPDANR</sequence>
<gene>
    <name evidence="3" type="ORF">GRI91_02775</name>
</gene>
<feature type="signal peptide" evidence="2">
    <location>
        <begin position="1"/>
        <end position="25"/>
    </location>
</feature>
<evidence type="ECO:0000256" key="1">
    <source>
        <dbReference type="SAM" id="MobiDB-lite"/>
    </source>
</evidence>